<dbReference type="RefSeq" id="WP_095979245.1">
    <property type="nucleotide sequence ID" value="NZ_CP022163.1"/>
</dbReference>
<keyword evidence="7" id="KW-1185">Reference proteome</keyword>
<keyword evidence="4 5" id="KW-0472">Membrane</keyword>
<feature type="transmembrane region" description="Helical" evidence="5">
    <location>
        <begin position="121"/>
        <end position="140"/>
    </location>
</feature>
<evidence type="ECO:0000256" key="3">
    <source>
        <dbReference type="ARBA" id="ARBA00022989"/>
    </source>
</evidence>
<dbReference type="InterPro" id="IPR032808">
    <property type="entry name" value="DoxX"/>
</dbReference>
<proteinExistence type="predicted"/>
<keyword evidence="3 5" id="KW-1133">Transmembrane helix</keyword>
<evidence type="ECO:0000313" key="6">
    <source>
        <dbReference type="EMBL" id="ATB30835.1"/>
    </source>
</evidence>
<gene>
    <name evidence="6" type="ORF">MEBOL_004297</name>
</gene>
<feature type="transmembrane region" description="Helical" evidence="5">
    <location>
        <begin position="27"/>
        <end position="48"/>
    </location>
</feature>
<sequence>MDTATPLKPSSLEGLPKKSMTRHLPTVGRVVMGLIFFVFGLNGFLDFIPPPPDMSPDDPGVAFGIAMKATGYLFWLVKGTEVLAGALFLANRFVPLALALIAPVIVNIFLFHVFLAPVGTGMAVFLLVLEIFLAWSYRAAFRPMLAMRATASV</sequence>
<dbReference type="OrthoDB" id="193403at2"/>
<reference evidence="6 7" key="1">
    <citation type="submission" date="2017-06" db="EMBL/GenBank/DDBJ databases">
        <authorList>
            <person name="Kim H.J."/>
            <person name="Triplett B.A."/>
        </authorList>
    </citation>
    <scope>NUCLEOTIDE SEQUENCE [LARGE SCALE GENOMIC DNA]</scope>
    <source>
        <strain evidence="6 7">DSM 14713</strain>
    </source>
</reference>
<dbReference type="Pfam" id="PF07681">
    <property type="entry name" value="DoxX"/>
    <property type="match status" value="1"/>
</dbReference>
<evidence type="ECO:0000256" key="2">
    <source>
        <dbReference type="ARBA" id="ARBA00022692"/>
    </source>
</evidence>
<evidence type="ECO:0000256" key="5">
    <source>
        <dbReference type="SAM" id="Phobius"/>
    </source>
</evidence>
<feature type="transmembrane region" description="Helical" evidence="5">
    <location>
        <begin position="60"/>
        <end position="77"/>
    </location>
</feature>
<keyword evidence="2 5" id="KW-0812">Transmembrane</keyword>
<evidence type="ECO:0000313" key="7">
    <source>
        <dbReference type="Proteomes" id="UP000217289"/>
    </source>
</evidence>
<evidence type="ECO:0008006" key="8">
    <source>
        <dbReference type="Google" id="ProtNLM"/>
    </source>
</evidence>
<accession>A0A250IGD6</accession>
<dbReference type="EMBL" id="CP022163">
    <property type="protein sequence ID" value="ATB30835.1"/>
    <property type="molecule type" value="Genomic_DNA"/>
</dbReference>
<evidence type="ECO:0000256" key="4">
    <source>
        <dbReference type="ARBA" id="ARBA00023136"/>
    </source>
</evidence>
<name>A0A250IGD6_9BACT</name>
<protein>
    <recommendedName>
        <fullName evidence="8">DoxX family protein</fullName>
    </recommendedName>
</protein>
<dbReference type="Proteomes" id="UP000217289">
    <property type="component" value="Chromosome"/>
</dbReference>
<feature type="transmembrane region" description="Helical" evidence="5">
    <location>
        <begin position="89"/>
        <end position="115"/>
    </location>
</feature>
<comment type="subcellular location">
    <subcellularLocation>
        <location evidence="1">Membrane</location>
        <topology evidence="1">Multi-pass membrane protein</topology>
    </subcellularLocation>
</comment>
<dbReference type="AlphaFoldDB" id="A0A250IGD6"/>
<organism evidence="6 7">
    <name type="scientific">Melittangium boletus DSM 14713</name>
    <dbReference type="NCBI Taxonomy" id="1294270"/>
    <lineage>
        <taxon>Bacteria</taxon>
        <taxon>Pseudomonadati</taxon>
        <taxon>Myxococcota</taxon>
        <taxon>Myxococcia</taxon>
        <taxon>Myxococcales</taxon>
        <taxon>Cystobacterineae</taxon>
        <taxon>Archangiaceae</taxon>
        <taxon>Melittangium</taxon>
    </lineage>
</organism>
<dbReference type="KEGG" id="mbd:MEBOL_004297"/>
<evidence type="ECO:0000256" key="1">
    <source>
        <dbReference type="ARBA" id="ARBA00004141"/>
    </source>
</evidence>